<feature type="transmembrane region" description="Helical" evidence="8">
    <location>
        <begin position="106"/>
        <end position="127"/>
    </location>
</feature>
<evidence type="ECO:0000313" key="9">
    <source>
        <dbReference type="EMBL" id="PWL04187.1"/>
    </source>
</evidence>
<dbReference type="PANTHER" id="PTHR35529">
    <property type="entry name" value="MANGANESE EFFLUX PUMP MNTP-RELATED"/>
    <property type="match status" value="1"/>
</dbReference>
<feature type="transmembrane region" description="Helical" evidence="8">
    <location>
        <begin position="68"/>
        <end position="86"/>
    </location>
</feature>
<feature type="transmembrane region" description="Helical" evidence="8">
    <location>
        <begin position="6"/>
        <end position="27"/>
    </location>
</feature>
<comment type="similarity">
    <text evidence="8">Belongs to the MntP (TC 9.B.29) family.</text>
</comment>
<sequence>MDLISVFLIACALAIDCLAVSLSIGLCRKETSQAEIFKIGLFFGIFQAGMTLAGAFCGKFLAELIGAIDHWIAFGLLCFLGVRMIWEAARGGEEQTFTKKLNLKTVTALAVATSLDALAVGLSFGLIGHEIAWTSAVIGIVAFLASEIGVNFGKKVGKNLSAKWAEIAGGIVLLTIGCKILAEHL</sequence>
<dbReference type="Proteomes" id="UP000245523">
    <property type="component" value="Unassembled WGS sequence"/>
</dbReference>
<keyword evidence="2 8" id="KW-1003">Cell membrane</keyword>
<dbReference type="EMBL" id="QGHD01000001">
    <property type="protein sequence ID" value="PWL04187.1"/>
    <property type="molecule type" value="Genomic_DNA"/>
</dbReference>
<keyword evidence="3 8" id="KW-0812">Transmembrane</keyword>
<evidence type="ECO:0000256" key="4">
    <source>
        <dbReference type="ARBA" id="ARBA00022989"/>
    </source>
</evidence>
<dbReference type="InterPro" id="IPR003810">
    <property type="entry name" value="Mntp/YtaF"/>
</dbReference>
<protein>
    <recommendedName>
        <fullName evidence="8">Putative manganese efflux pump MntP</fullName>
    </recommendedName>
</protein>
<gene>
    <name evidence="8" type="primary">mntP</name>
    <name evidence="9" type="ORF">B0H50_101200</name>
</gene>
<keyword evidence="7 8" id="KW-0464">Manganese</keyword>
<evidence type="ECO:0000256" key="5">
    <source>
        <dbReference type="ARBA" id="ARBA00023065"/>
    </source>
</evidence>
<keyword evidence="4 8" id="KW-1133">Transmembrane helix</keyword>
<feature type="transmembrane region" description="Helical" evidence="8">
    <location>
        <begin position="39"/>
        <end position="62"/>
    </location>
</feature>
<proteinExistence type="inferred from homology"/>
<evidence type="ECO:0000256" key="3">
    <source>
        <dbReference type="ARBA" id="ARBA00022692"/>
    </source>
</evidence>
<keyword evidence="5 8" id="KW-0406">Ion transport</keyword>
<evidence type="ECO:0000256" key="6">
    <source>
        <dbReference type="ARBA" id="ARBA00023136"/>
    </source>
</evidence>
<evidence type="ECO:0000256" key="2">
    <source>
        <dbReference type="ARBA" id="ARBA00022475"/>
    </source>
</evidence>
<name>A0ABX5LQE1_9BACT</name>
<dbReference type="RefSeq" id="WP_106197382.1">
    <property type="nucleotide sequence ID" value="NZ_JAXEIU010000053.1"/>
</dbReference>
<comment type="caution">
    <text evidence="9">The sequence shown here is derived from an EMBL/GenBank/DDBJ whole genome shotgun (WGS) entry which is preliminary data.</text>
</comment>
<feature type="transmembrane region" description="Helical" evidence="8">
    <location>
        <begin position="133"/>
        <end position="152"/>
    </location>
</feature>
<evidence type="ECO:0000256" key="1">
    <source>
        <dbReference type="ARBA" id="ARBA00022448"/>
    </source>
</evidence>
<comment type="subcellular location">
    <subcellularLocation>
        <location evidence="8">Cell membrane</location>
        <topology evidence="8">Multi-pass membrane protein</topology>
    </subcellularLocation>
</comment>
<keyword evidence="1 8" id="KW-0813">Transport</keyword>
<organism evidence="9 10">
    <name type="scientific">Hallerella porci</name>
    <dbReference type="NCBI Taxonomy" id="1945871"/>
    <lineage>
        <taxon>Bacteria</taxon>
        <taxon>Pseudomonadati</taxon>
        <taxon>Fibrobacterota</taxon>
        <taxon>Fibrobacteria</taxon>
        <taxon>Fibrobacterales</taxon>
        <taxon>Fibrobacteraceae</taxon>
        <taxon>Hallerella</taxon>
    </lineage>
</organism>
<dbReference type="Pfam" id="PF02659">
    <property type="entry name" value="Mntp"/>
    <property type="match status" value="1"/>
</dbReference>
<reference evidence="9 10" key="1">
    <citation type="submission" date="2018-05" db="EMBL/GenBank/DDBJ databases">
        <title>Animal gut microbial communities from fecal samples from Wisconsin, USA.</title>
        <authorList>
            <person name="Neumann A."/>
        </authorList>
    </citation>
    <scope>NUCLEOTIDE SEQUENCE [LARGE SCALE GENOMIC DNA]</scope>
    <source>
        <strain evidence="9 10">UWS4</strain>
    </source>
</reference>
<dbReference type="InterPro" id="IPR022929">
    <property type="entry name" value="Put_MntP"/>
</dbReference>
<dbReference type="PANTHER" id="PTHR35529:SF1">
    <property type="entry name" value="MANGANESE EFFLUX PUMP MNTP-RELATED"/>
    <property type="match status" value="1"/>
</dbReference>
<evidence type="ECO:0000313" key="10">
    <source>
        <dbReference type="Proteomes" id="UP000245523"/>
    </source>
</evidence>
<evidence type="ECO:0000256" key="7">
    <source>
        <dbReference type="ARBA" id="ARBA00023211"/>
    </source>
</evidence>
<keyword evidence="6 8" id="KW-0472">Membrane</keyword>
<dbReference type="HAMAP" id="MF_01521">
    <property type="entry name" value="MntP_pump"/>
    <property type="match status" value="1"/>
</dbReference>
<comment type="function">
    <text evidence="8">Probably functions as a manganese efflux pump.</text>
</comment>
<accession>A0ABX5LQE1</accession>
<keyword evidence="10" id="KW-1185">Reference proteome</keyword>
<evidence type="ECO:0000256" key="8">
    <source>
        <dbReference type="HAMAP-Rule" id="MF_01521"/>
    </source>
</evidence>